<reference evidence="4" key="1">
    <citation type="submission" date="2020-07" db="EMBL/GenBank/DDBJ databases">
        <title>Huge and variable diversity of episymbiotic CPR bacteria and DPANN archaea in groundwater ecosystems.</title>
        <authorList>
            <person name="He C.Y."/>
            <person name="Keren R."/>
            <person name="Whittaker M."/>
            <person name="Farag I.F."/>
            <person name="Doudna J."/>
            <person name="Cate J.H.D."/>
            <person name="Banfield J.F."/>
        </authorList>
    </citation>
    <scope>NUCLEOTIDE SEQUENCE</scope>
    <source>
        <strain evidence="4">NC_groundwater_763_Ag_S-0.2um_68_21</strain>
    </source>
</reference>
<dbReference type="AlphaFoldDB" id="A0A932I3X8"/>
<dbReference type="Gene3D" id="3.90.330.10">
    <property type="entry name" value="Nitrile hydratase alpha /Thiocyanate hydrolase gamma"/>
    <property type="match status" value="1"/>
</dbReference>
<dbReference type="SUPFAM" id="SSF56209">
    <property type="entry name" value="Nitrile hydratase alpha chain"/>
    <property type="match status" value="1"/>
</dbReference>
<name>A0A932I3X8_UNCTE</name>
<protein>
    <submittedName>
        <fullName evidence="4">Nitrile hydratase subunit alpha</fullName>
    </submittedName>
</protein>
<keyword evidence="1" id="KW-0479">Metal-binding</keyword>
<evidence type="ECO:0000256" key="2">
    <source>
        <dbReference type="SAM" id="MobiDB-lite"/>
    </source>
</evidence>
<evidence type="ECO:0000313" key="5">
    <source>
        <dbReference type="Proteomes" id="UP000782312"/>
    </source>
</evidence>
<feature type="domain" description="Nitrile hydratase alpha/Thiocyanate hydrolase gamma" evidence="3">
    <location>
        <begin position="52"/>
        <end position="232"/>
    </location>
</feature>
<dbReference type="EMBL" id="JACPUR010000040">
    <property type="protein sequence ID" value="MBI3129302.1"/>
    <property type="molecule type" value="Genomic_DNA"/>
</dbReference>
<evidence type="ECO:0000259" key="3">
    <source>
        <dbReference type="Pfam" id="PF02979"/>
    </source>
</evidence>
<dbReference type="Proteomes" id="UP000782312">
    <property type="component" value="Unassembled WGS sequence"/>
</dbReference>
<dbReference type="GO" id="GO:0046914">
    <property type="term" value="F:transition metal ion binding"/>
    <property type="evidence" value="ECO:0007669"/>
    <property type="project" value="InterPro"/>
</dbReference>
<feature type="region of interest" description="Disordered" evidence="2">
    <location>
        <begin position="1"/>
        <end position="26"/>
    </location>
</feature>
<sequence>MSDSHDHHHDHGNGHDHPHGHGHDDTHILRRKEDVGYLHDTVGRAEHEMDYFQIRVVALLNVLREKGLVTTDEMRRAIEDIEAQTPAIGAKVVARAWADPEFKKRLLMDAKEACAELGIDTSAVNHLVALENTGQVHYMVTCTLCSCYPRVLLGQPPTWYKSFPYRSKSVVDPRGALRDLGYEAPEGIELITVDSNADCRYLIIPRRPKGTEGWSEERLAMLVTRDSMIGVGDALTPQEFEARPIPV</sequence>
<evidence type="ECO:0000313" key="4">
    <source>
        <dbReference type="EMBL" id="MBI3129302.1"/>
    </source>
</evidence>
<organism evidence="4 5">
    <name type="scientific">Tectimicrobiota bacterium</name>
    <dbReference type="NCBI Taxonomy" id="2528274"/>
    <lineage>
        <taxon>Bacteria</taxon>
        <taxon>Pseudomonadati</taxon>
        <taxon>Nitrospinota/Tectimicrobiota group</taxon>
        <taxon>Candidatus Tectimicrobiota</taxon>
    </lineage>
</organism>
<dbReference type="InterPro" id="IPR036648">
    <property type="entry name" value="CN_Hdrase_a/SCN_Hdrase_g_sf"/>
</dbReference>
<gene>
    <name evidence="4" type="ORF">HYZ11_16965</name>
</gene>
<dbReference type="Pfam" id="PF02979">
    <property type="entry name" value="NHase_alpha"/>
    <property type="match status" value="1"/>
</dbReference>
<accession>A0A932I3X8</accession>
<dbReference type="InterPro" id="IPR004232">
    <property type="entry name" value="CN_Hdrtase_a/SCN_Hdrlase_g"/>
</dbReference>
<comment type="caution">
    <text evidence="4">The sequence shown here is derived from an EMBL/GenBank/DDBJ whole genome shotgun (WGS) entry which is preliminary data.</text>
</comment>
<evidence type="ECO:0000256" key="1">
    <source>
        <dbReference type="ARBA" id="ARBA00022723"/>
    </source>
</evidence>
<dbReference type="GO" id="GO:0003824">
    <property type="term" value="F:catalytic activity"/>
    <property type="evidence" value="ECO:0007669"/>
    <property type="project" value="InterPro"/>
</dbReference>
<proteinExistence type="predicted"/>